<name>A0A2X0J6Y5_9ACTN</name>
<evidence type="ECO:0000313" key="1">
    <source>
        <dbReference type="EMBL" id="RAG86026.1"/>
    </source>
</evidence>
<sequence length="87" mass="9550">MTTTSDQIDHYVLVLPDRDAAEALSAQLTAAHPGLPEPELHREALAGEDDAEDAQWLVVLDPPLPITLSVADLRDLVAEYDGWLEDF</sequence>
<keyword evidence="2" id="KW-1185">Reference proteome</keyword>
<dbReference type="Proteomes" id="UP000248889">
    <property type="component" value="Unassembled WGS sequence"/>
</dbReference>
<reference evidence="1 2" key="1">
    <citation type="submission" date="2018-06" db="EMBL/GenBank/DDBJ databases">
        <title>Streptacidiphilus pinicola sp. nov., isolated from pine grove soil.</title>
        <authorList>
            <person name="Roh S.G."/>
            <person name="Park S."/>
            <person name="Kim M.-K."/>
            <person name="Yun B.-R."/>
            <person name="Park J."/>
            <person name="Kim M.J."/>
            <person name="Kim Y.S."/>
            <person name="Kim S.B."/>
        </authorList>
    </citation>
    <scope>NUCLEOTIDE SEQUENCE [LARGE SCALE GENOMIC DNA]</scope>
    <source>
        <strain evidence="1 2">MMS16-CNU450</strain>
    </source>
</reference>
<gene>
    <name evidence="1" type="ORF">DN069_08375</name>
</gene>
<dbReference type="EMBL" id="QKYN01000034">
    <property type="protein sequence ID" value="RAG86026.1"/>
    <property type="molecule type" value="Genomic_DNA"/>
</dbReference>
<dbReference type="RefSeq" id="WP_111500224.1">
    <property type="nucleotide sequence ID" value="NZ_QKYN01000034.1"/>
</dbReference>
<evidence type="ECO:0000313" key="2">
    <source>
        <dbReference type="Proteomes" id="UP000248889"/>
    </source>
</evidence>
<organism evidence="1 2">
    <name type="scientific">Streptacidiphilus pinicola</name>
    <dbReference type="NCBI Taxonomy" id="2219663"/>
    <lineage>
        <taxon>Bacteria</taxon>
        <taxon>Bacillati</taxon>
        <taxon>Actinomycetota</taxon>
        <taxon>Actinomycetes</taxon>
        <taxon>Kitasatosporales</taxon>
        <taxon>Streptomycetaceae</taxon>
        <taxon>Streptacidiphilus</taxon>
    </lineage>
</organism>
<accession>A0A2X0J6Y5</accession>
<protein>
    <submittedName>
        <fullName evidence="1">Uncharacterized protein</fullName>
    </submittedName>
</protein>
<comment type="caution">
    <text evidence="1">The sequence shown here is derived from an EMBL/GenBank/DDBJ whole genome shotgun (WGS) entry which is preliminary data.</text>
</comment>
<proteinExistence type="predicted"/>
<dbReference type="OrthoDB" id="3731485at2"/>
<dbReference type="AlphaFoldDB" id="A0A2X0J6Y5"/>